<protein>
    <recommendedName>
        <fullName evidence="1">VOC domain-containing protein</fullName>
    </recommendedName>
</protein>
<dbReference type="RefSeq" id="WP_089398616.1">
    <property type="nucleotide sequence ID" value="NZ_FZOT01000003.1"/>
</dbReference>
<dbReference type="SUPFAM" id="SSF54593">
    <property type="entry name" value="Glyoxalase/Bleomycin resistance protein/Dihydroxybiphenyl dioxygenase"/>
    <property type="match status" value="1"/>
</dbReference>
<dbReference type="Gene3D" id="3.10.180.10">
    <property type="entry name" value="2,3-Dihydroxybiphenyl 1,2-Dioxygenase, domain 1"/>
    <property type="match status" value="1"/>
</dbReference>
<feature type="domain" description="VOC" evidence="1">
    <location>
        <begin position="25"/>
        <end position="143"/>
    </location>
</feature>
<name>A0A239F1Z8_9BURK</name>
<dbReference type="InterPro" id="IPR029068">
    <property type="entry name" value="Glyas_Bleomycin-R_OHBP_Dase"/>
</dbReference>
<evidence type="ECO:0000313" key="2">
    <source>
        <dbReference type="EMBL" id="SNS50293.1"/>
    </source>
</evidence>
<proteinExistence type="predicted"/>
<sequence length="180" mass="21078">MEIEFIPTDYTAPLPERQSVVQPFCLGHGTLECFSLKESRRFYEEFLGLECRRHGKPAMAVRLGMRFHIVCVEVGDAVHPVNVLNHWGLDVKSREEVDKAHANALKYQDKYKIRQVLPIQEQHSVYSFYLEDLDHNWWEIQHYPNGFQHDDFFDFGDRFSDEEKGDAESLAELKIFGKAD</sequence>
<reference evidence="2 3" key="1">
    <citation type="submission" date="2017-06" db="EMBL/GenBank/DDBJ databases">
        <authorList>
            <person name="Kim H.J."/>
            <person name="Triplett B.A."/>
        </authorList>
    </citation>
    <scope>NUCLEOTIDE SEQUENCE [LARGE SCALE GENOMIC DNA]</scope>
    <source>
        <strain evidence="2 3">U15</strain>
    </source>
</reference>
<organism evidence="2 3">
    <name type="scientific">Noviherbaspirillum humi</name>
    <dbReference type="NCBI Taxonomy" id="1688639"/>
    <lineage>
        <taxon>Bacteria</taxon>
        <taxon>Pseudomonadati</taxon>
        <taxon>Pseudomonadota</taxon>
        <taxon>Betaproteobacteria</taxon>
        <taxon>Burkholderiales</taxon>
        <taxon>Oxalobacteraceae</taxon>
        <taxon>Noviherbaspirillum</taxon>
    </lineage>
</organism>
<dbReference type="EMBL" id="FZOT01000003">
    <property type="protein sequence ID" value="SNS50293.1"/>
    <property type="molecule type" value="Genomic_DNA"/>
</dbReference>
<evidence type="ECO:0000259" key="1">
    <source>
        <dbReference type="PROSITE" id="PS51819"/>
    </source>
</evidence>
<dbReference type="CDD" id="cd06587">
    <property type="entry name" value="VOC"/>
    <property type="match status" value="1"/>
</dbReference>
<dbReference type="PROSITE" id="PS51819">
    <property type="entry name" value="VOC"/>
    <property type="match status" value="1"/>
</dbReference>
<dbReference type="OrthoDB" id="9792626at2"/>
<accession>A0A239F1Z8</accession>
<gene>
    <name evidence="2" type="ORF">SAMN06265795_103108</name>
</gene>
<keyword evidence="3" id="KW-1185">Reference proteome</keyword>
<evidence type="ECO:0000313" key="3">
    <source>
        <dbReference type="Proteomes" id="UP000198284"/>
    </source>
</evidence>
<dbReference type="AlphaFoldDB" id="A0A239F1Z8"/>
<dbReference type="Proteomes" id="UP000198284">
    <property type="component" value="Unassembled WGS sequence"/>
</dbReference>
<dbReference type="InterPro" id="IPR037523">
    <property type="entry name" value="VOC_core"/>
</dbReference>